<organism evidence="1 2">
    <name type="scientific">Nesterenkonia jeotgali</name>
    <dbReference type="NCBI Taxonomy" id="317018"/>
    <lineage>
        <taxon>Bacteria</taxon>
        <taxon>Bacillati</taxon>
        <taxon>Actinomycetota</taxon>
        <taxon>Actinomycetes</taxon>
        <taxon>Micrococcales</taxon>
        <taxon>Micrococcaceae</taxon>
        <taxon>Nesterenkonia</taxon>
    </lineage>
</organism>
<evidence type="ECO:0008006" key="3">
    <source>
        <dbReference type="Google" id="ProtNLM"/>
    </source>
</evidence>
<dbReference type="Proteomes" id="UP000546252">
    <property type="component" value="Unassembled WGS sequence"/>
</dbReference>
<dbReference type="RefSeq" id="WP_182494853.1">
    <property type="nucleotide sequence ID" value="NZ_BAAAKT010000002.1"/>
</dbReference>
<dbReference type="AlphaFoldDB" id="A0A839FP68"/>
<name>A0A839FP68_9MICC</name>
<evidence type="ECO:0000313" key="2">
    <source>
        <dbReference type="Proteomes" id="UP000546252"/>
    </source>
</evidence>
<gene>
    <name evidence="1" type="ORF">HNR24_000374</name>
</gene>
<dbReference type="EMBL" id="JACJIH010000001">
    <property type="protein sequence ID" value="MBA8920441.1"/>
    <property type="molecule type" value="Genomic_DNA"/>
</dbReference>
<protein>
    <recommendedName>
        <fullName evidence="3">Tail assembly chaperone</fullName>
    </recommendedName>
</protein>
<comment type="caution">
    <text evidence="1">The sequence shown here is derived from an EMBL/GenBank/DDBJ whole genome shotgun (WGS) entry which is preliminary data.</text>
</comment>
<sequence length="183" mass="20211">MALNVKRPERLVDVCLDGSLMAEWEATDKEYRSARAELLAAPDKRMNDPRAKRVDELLAKARELSKQARAETVTFRLRALPRSAWDELVTAHPARSKEKDGGFPFNITTITDAAMSTEGTIVSVERPDGAVEPFAWDDWEAFAEGLSSAQHEDFYVAVIGLNAGANEVPFLPESAQTTDSDKS</sequence>
<accession>A0A839FP68</accession>
<proteinExistence type="predicted"/>
<reference evidence="1 2" key="1">
    <citation type="submission" date="2020-08" db="EMBL/GenBank/DDBJ databases">
        <title>Sequencing the genomes of 1000 actinobacteria strains.</title>
        <authorList>
            <person name="Klenk H.-P."/>
        </authorList>
    </citation>
    <scope>NUCLEOTIDE SEQUENCE [LARGE SCALE GENOMIC DNA]</scope>
    <source>
        <strain evidence="1 2">DSM 19081</strain>
    </source>
</reference>
<evidence type="ECO:0000313" key="1">
    <source>
        <dbReference type="EMBL" id="MBA8920441.1"/>
    </source>
</evidence>